<sequence length="102" mass="11358">MSKLAPIPTDFTSIVASREFEIIQSGVLNKLIVQVGMPIQDVETVDGYDWRCPVRIIDGDTIRERRACGVDSFQALHLAMQLIQDEVNQIAAEEGSHVNLFS</sequence>
<accession>A0AA40T534</accession>
<protein>
    <recommendedName>
        <fullName evidence="1">DUF6968 domain-containing protein</fullName>
    </recommendedName>
</protein>
<feature type="domain" description="DUF6968" evidence="1">
    <location>
        <begin position="16"/>
        <end position="93"/>
    </location>
</feature>
<keyword evidence="3" id="KW-1185">Reference proteome</keyword>
<dbReference type="EMBL" id="VJXY01000085">
    <property type="protein sequence ID" value="MBD6620825.1"/>
    <property type="molecule type" value="Genomic_DNA"/>
</dbReference>
<name>A0AA40T534_9NOST</name>
<dbReference type="Proteomes" id="UP001165986">
    <property type="component" value="Unassembled WGS sequence"/>
</dbReference>
<evidence type="ECO:0000259" key="1">
    <source>
        <dbReference type="Pfam" id="PF22302"/>
    </source>
</evidence>
<dbReference type="Pfam" id="PF22302">
    <property type="entry name" value="DUF6968"/>
    <property type="match status" value="1"/>
</dbReference>
<reference evidence="2" key="1">
    <citation type="submission" date="2019-07" db="EMBL/GenBank/DDBJ databases">
        <title>Toxilogical consequences of a new and cryptic species of cyanobacteria (Komarekiella delphini-convector) recovered from the epidermis of a bottlenose dolphin and 1500 ft. in the air.</title>
        <authorList>
            <person name="Brown A.O."/>
            <person name="Dvorak P."/>
            <person name="Villanueva C.D."/>
            <person name="Foss A.J."/>
            <person name="Garvey A.D."/>
            <person name="Gibson Q.A."/>
            <person name="Johansen J.R."/>
            <person name="Casamatta D.A."/>
        </authorList>
    </citation>
    <scope>NUCLEOTIDE SEQUENCE</scope>
    <source>
        <strain evidence="2">SJRDD-AB1</strain>
    </source>
</reference>
<comment type="caution">
    <text evidence="2">The sequence shown here is derived from an EMBL/GenBank/DDBJ whole genome shotgun (WGS) entry which is preliminary data.</text>
</comment>
<dbReference type="AlphaFoldDB" id="A0AA40T534"/>
<proteinExistence type="predicted"/>
<evidence type="ECO:0000313" key="2">
    <source>
        <dbReference type="EMBL" id="MBD6620825.1"/>
    </source>
</evidence>
<gene>
    <name evidence="2" type="ORF">FNW02_35010</name>
</gene>
<evidence type="ECO:0000313" key="3">
    <source>
        <dbReference type="Proteomes" id="UP001165986"/>
    </source>
</evidence>
<organism evidence="2 3">
    <name type="scientific">Komarekiella delphini-convector SJRDD-AB1</name>
    <dbReference type="NCBI Taxonomy" id="2593771"/>
    <lineage>
        <taxon>Bacteria</taxon>
        <taxon>Bacillati</taxon>
        <taxon>Cyanobacteriota</taxon>
        <taxon>Cyanophyceae</taxon>
        <taxon>Nostocales</taxon>
        <taxon>Nostocaceae</taxon>
        <taxon>Komarekiella</taxon>
        <taxon>Komarekiella delphini-convector</taxon>
    </lineage>
</organism>
<dbReference type="RefSeq" id="WP_191762132.1">
    <property type="nucleotide sequence ID" value="NZ_VJXY01000085.1"/>
</dbReference>
<dbReference type="InterPro" id="IPR054241">
    <property type="entry name" value="DUF6968"/>
</dbReference>